<dbReference type="InterPro" id="IPR027417">
    <property type="entry name" value="P-loop_NTPase"/>
</dbReference>
<sequence>MLDTLRRAGSACVEEAGRQIIQDQTAISGRGRHTDDARLFAELMLSWEIRSHRQAGGYGGTVFFDRGIPDVVGYHLLHGWDVPPHVSAAADLFRYHLRVFVAPRRIGNGPGRRAEHRQLVQGAPGVRMGVAEHPTPVVGEPAQFVCRLGVPPFGQ</sequence>
<proteinExistence type="predicted"/>
<evidence type="ECO:0000259" key="1">
    <source>
        <dbReference type="Pfam" id="PF13521"/>
    </source>
</evidence>
<reference evidence="2 3" key="1">
    <citation type="submission" date="2020-08" db="EMBL/GenBank/DDBJ databases">
        <title>Sequencing the genomes of 1000 actinobacteria strains.</title>
        <authorList>
            <person name="Klenk H.-P."/>
        </authorList>
    </citation>
    <scope>NUCLEOTIDE SEQUENCE [LARGE SCALE GENOMIC DNA]</scope>
    <source>
        <strain evidence="2 3">DSM 45886</strain>
    </source>
</reference>
<evidence type="ECO:0000313" key="3">
    <source>
        <dbReference type="Proteomes" id="UP000578819"/>
    </source>
</evidence>
<dbReference type="AlphaFoldDB" id="A0A7W7WQK7"/>
<feature type="domain" description="NadR/Ttd14 AAA" evidence="1">
    <location>
        <begin position="4"/>
        <end position="104"/>
    </location>
</feature>
<dbReference type="InterPro" id="IPR038727">
    <property type="entry name" value="NadR/Ttd14_AAA_dom"/>
</dbReference>
<accession>A0A7W7WQK7</accession>
<dbReference type="Gene3D" id="3.40.50.300">
    <property type="entry name" value="P-loop containing nucleotide triphosphate hydrolases"/>
    <property type="match status" value="1"/>
</dbReference>
<dbReference type="EMBL" id="JACHJW010000001">
    <property type="protein sequence ID" value="MBB4959944.1"/>
    <property type="molecule type" value="Genomic_DNA"/>
</dbReference>
<name>A0A7W7WQK7_9ACTN</name>
<keyword evidence="3" id="KW-1185">Reference proteome</keyword>
<comment type="caution">
    <text evidence="2">The sequence shown here is derived from an EMBL/GenBank/DDBJ whole genome shotgun (WGS) entry which is preliminary data.</text>
</comment>
<dbReference type="Pfam" id="PF13521">
    <property type="entry name" value="AAA_28"/>
    <property type="match status" value="1"/>
</dbReference>
<dbReference type="Proteomes" id="UP000578819">
    <property type="component" value="Unassembled WGS sequence"/>
</dbReference>
<protein>
    <submittedName>
        <fullName evidence="2">Putative ATPase</fullName>
    </submittedName>
</protein>
<organism evidence="2 3">
    <name type="scientific">Micromonospora polyrhachis</name>
    <dbReference type="NCBI Taxonomy" id="1282883"/>
    <lineage>
        <taxon>Bacteria</taxon>
        <taxon>Bacillati</taxon>
        <taxon>Actinomycetota</taxon>
        <taxon>Actinomycetes</taxon>
        <taxon>Micromonosporales</taxon>
        <taxon>Micromonosporaceae</taxon>
        <taxon>Micromonospora</taxon>
    </lineage>
</organism>
<gene>
    <name evidence="2" type="ORF">FHR38_003677</name>
</gene>
<evidence type="ECO:0000313" key="2">
    <source>
        <dbReference type="EMBL" id="MBB4959944.1"/>
    </source>
</evidence>